<evidence type="ECO:0000256" key="1">
    <source>
        <dbReference type="SAM" id="MobiDB-lite"/>
    </source>
</evidence>
<feature type="region of interest" description="Disordered" evidence="1">
    <location>
        <begin position="306"/>
        <end position="325"/>
    </location>
</feature>
<protein>
    <submittedName>
        <fullName evidence="2">Uncharacterized protein</fullName>
    </submittedName>
</protein>
<evidence type="ECO:0000313" key="3">
    <source>
        <dbReference type="Proteomes" id="UP001218188"/>
    </source>
</evidence>
<feature type="region of interest" description="Disordered" evidence="1">
    <location>
        <begin position="238"/>
        <end position="265"/>
    </location>
</feature>
<name>A0AAD6RWD0_9AGAR</name>
<proteinExistence type="predicted"/>
<gene>
    <name evidence="2" type="ORF">C8F04DRAFT_1408123</name>
</gene>
<feature type="region of interest" description="Disordered" evidence="1">
    <location>
        <begin position="181"/>
        <end position="220"/>
    </location>
</feature>
<evidence type="ECO:0000313" key="2">
    <source>
        <dbReference type="EMBL" id="KAJ7016023.1"/>
    </source>
</evidence>
<accession>A0AAD6RWD0</accession>
<feature type="compositionally biased region" description="Basic residues" evidence="1">
    <location>
        <begin position="194"/>
        <end position="207"/>
    </location>
</feature>
<organism evidence="2 3">
    <name type="scientific">Mycena alexandri</name>
    <dbReference type="NCBI Taxonomy" id="1745969"/>
    <lineage>
        <taxon>Eukaryota</taxon>
        <taxon>Fungi</taxon>
        <taxon>Dikarya</taxon>
        <taxon>Basidiomycota</taxon>
        <taxon>Agaricomycotina</taxon>
        <taxon>Agaricomycetes</taxon>
        <taxon>Agaricomycetidae</taxon>
        <taxon>Agaricales</taxon>
        <taxon>Marasmiineae</taxon>
        <taxon>Mycenaceae</taxon>
        <taxon>Mycena</taxon>
    </lineage>
</organism>
<feature type="compositionally biased region" description="Basic residues" evidence="1">
    <location>
        <begin position="239"/>
        <end position="250"/>
    </location>
</feature>
<dbReference type="Proteomes" id="UP001218188">
    <property type="component" value="Unassembled WGS sequence"/>
</dbReference>
<sequence>MLVRLLVVDYQCSEGYHCFTRVLRSPRGCWSSSKHQFNYDVTAQCSFTLPIFMKLWRASPRRFTLASYWVQHHIYATEALCRPTGHFWARDSGGGIPWIRLVDADSVGLPQALLFDILTTTVRTTSRMSGTRSACSPSRTIRSLPSPVPRVTSVHYPCRSKPPLATQTTCAPSNLRHSGGSDLPLCTPSSSPPHARRPSPARSRSHHLTGVPECIPARRTPPPPCLATEMTAIPDCTRRRPSSAKYRPRCTTRAPGGRVLNPTRLPPACQVPAPAVYNRPRRLRCTRPSTVTTALGATAAPRVGSAYVTQPSPSSPRRAPGIRTTHWSAGVRLSLRSRPAPPVASRAPLPYRFHQRLVIDAYDRSADVGPFFFYFAEKGSRNPIFGRSHSPLSQTWVVAKSPCRSRDDVRAIPATGTGMADRSLHRINQSVMC</sequence>
<keyword evidence="3" id="KW-1185">Reference proteome</keyword>
<reference evidence="2" key="1">
    <citation type="submission" date="2023-03" db="EMBL/GenBank/DDBJ databases">
        <title>Massive genome expansion in bonnet fungi (Mycena s.s.) driven by repeated elements and novel gene families across ecological guilds.</title>
        <authorList>
            <consortium name="Lawrence Berkeley National Laboratory"/>
            <person name="Harder C.B."/>
            <person name="Miyauchi S."/>
            <person name="Viragh M."/>
            <person name="Kuo A."/>
            <person name="Thoen E."/>
            <person name="Andreopoulos B."/>
            <person name="Lu D."/>
            <person name="Skrede I."/>
            <person name="Drula E."/>
            <person name="Henrissat B."/>
            <person name="Morin E."/>
            <person name="Kohler A."/>
            <person name="Barry K."/>
            <person name="LaButti K."/>
            <person name="Morin E."/>
            <person name="Salamov A."/>
            <person name="Lipzen A."/>
            <person name="Mereny Z."/>
            <person name="Hegedus B."/>
            <person name="Baldrian P."/>
            <person name="Stursova M."/>
            <person name="Weitz H."/>
            <person name="Taylor A."/>
            <person name="Grigoriev I.V."/>
            <person name="Nagy L.G."/>
            <person name="Martin F."/>
            <person name="Kauserud H."/>
        </authorList>
    </citation>
    <scope>NUCLEOTIDE SEQUENCE</scope>
    <source>
        <strain evidence="2">CBHHK200</strain>
    </source>
</reference>
<dbReference type="AlphaFoldDB" id="A0AAD6RWD0"/>
<comment type="caution">
    <text evidence="2">The sequence shown here is derived from an EMBL/GenBank/DDBJ whole genome shotgun (WGS) entry which is preliminary data.</text>
</comment>
<dbReference type="EMBL" id="JARJCM010000646">
    <property type="protein sequence ID" value="KAJ7016023.1"/>
    <property type="molecule type" value="Genomic_DNA"/>
</dbReference>